<evidence type="ECO:0000313" key="4">
    <source>
        <dbReference type="Proteomes" id="UP000035762"/>
    </source>
</evidence>
<dbReference type="EMBL" id="CCAZ020000002">
    <property type="protein sequence ID" value="CEG09244.1"/>
    <property type="molecule type" value="Genomic_DNA"/>
</dbReference>
<dbReference type="Proteomes" id="UP000035762">
    <property type="component" value="Unassembled WGS sequence"/>
</dbReference>
<protein>
    <submittedName>
        <fullName evidence="3">Conjugal transfer relaxase TraA</fullName>
    </submittedName>
</protein>
<dbReference type="SUPFAM" id="SSF52540">
    <property type="entry name" value="P-loop containing nucleoside triphosphate hydrolases"/>
    <property type="match status" value="2"/>
</dbReference>
<name>A0A090MU73_AFIFE</name>
<dbReference type="SUPFAM" id="SSF55464">
    <property type="entry name" value="Origin of replication-binding domain, RBD-like"/>
    <property type="match status" value="1"/>
</dbReference>
<gene>
    <name evidence="3" type="ORF">BN961_02667</name>
</gene>
<dbReference type="Pfam" id="PF13604">
    <property type="entry name" value="AAA_30"/>
    <property type="match status" value="1"/>
</dbReference>
<feature type="region of interest" description="Disordered" evidence="1">
    <location>
        <begin position="894"/>
        <end position="918"/>
    </location>
</feature>
<dbReference type="InterPro" id="IPR014862">
    <property type="entry name" value="TrwC"/>
</dbReference>
<reference evidence="3 4" key="1">
    <citation type="journal article" date="2014" name="Genome Announc.">
        <title>Genome Sequence of Afipia felis Strain 76713, Isolated in Hospital Water Using an Amoeba Co-Culture Procedure.</title>
        <authorList>
            <person name="Benamar S."/>
            <person name="La Scola B."/>
            <person name="Croce O."/>
        </authorList>
    </citation>
    <scope>NUCLEOTIDE SEQUENCE [LARGE SCALE GENOMIC DNA]</scope>
    <source>
        <strain evidence="3 4">76713</strain>
    </source>
</reference>
<sequence length="918" mass="101308">MVTRPNKVFSATYFTQELESARYFLADSNLSAFWLTGDARFGVQAGAALNPTHFERLFEGRDESGQSLLLQNTGLRKRISAYELSVGVSKSVSAAWALASPQDRAAIEQAFCKSLNAVSDHVCRNSFTRLGHNGKVFTPVQPNIACFIQPDTRPVLQADGAVAIQPQLHAHLILPNLVAIQPHELTLSERNRAPHAQGDTGKIPLRYLTRSLDGQPLYHGAKSWGAIQHLACATELQKLGYCIGDIGPNGTFEIVPPSHERDADERLRHFWSARRKEIENELSEAGLTTAESPELAARAAVKTRRAKVAASEDTFARWRREAETLGVNVERYTEYRRELEMPSPTLHDSAIAIRMADIPRRLTEFEATFDHHDLIREVASALIGTGVEVSRVDEEIAKLSESGAIVEIGRTERERIFSTQEMIHLEREVVEASGRLAIKPWHPIDRARLVDFCLSANLSDEQTAAVLGVANRRSIDFIEGRAGTGKTTTLQPLCRALEKNFRIIATGVSWRTARMLEDELSGPDPRSHVEARALDSWLALDKAGGHFCDGRTLLLVDESSQIGVRAMHNLLTEVERSGACALFLGDRAQTLAVSAGSGIELVARTVEAAEISKVVRQSDPQLRLVVEQLARGDVVTALETMADRDCIIEADGQAATVKTAVDNLFARRAATPEKSHLLICKSNAMRLALDSEVRRRLRAEGLLTGEDVRIDAVTPSGRAYRLSLAKGDRIRFGIRCDISDHRVINGTIGKISDIVAEEDGHALIAADVDGHELLFSSREVVDDRGRIRLATDYASTIWSSQGLTSHSATIVTDAAFDRRDIYVALSRAKQQSTLCVDSRALNFAIRAETGFDRSAEDITVEERREHLVRQMSRWRTKTSTLDFVSDRSALESKEHLRDGRAATSRRARGLQAEAEAGL</sequence>
<dbReference type="OrthoDB" id="1826980at2"/>
<evidence type="ECO:0000256" key="1">
    <source>
        <dbReference type="SAM" id="MobiDB-lite"/>
    </source>
</evidence>
<keyword evidence="4" id="KW-1185">Reference proteome</keyword>
<evidence type="ECO:0000313" key="3">
    <source>
        <dbReference type="EMBL" id="CEG09244.1"/>
    </source>
</evidence>
<dbReference type="NCBIfam" id="NF041492">
    <property type="entry name" value="MobF"/>
    <property type="match status" value="1"/>
</dbReference>
<proteinExistence type="predicted"/>
<organism evidence="3 4">
    <name type="scientific">Afipia felis</name>
    <name type="common">Cat scratch disease bacillus</name>
    <dbReference type="NCBI Taxonomy" id="1035"/>
    <lineage>
        <taxon>Bacteria</taxon>
        <taxon>Pseudomonadati</taxon>
        <taxon>Pseudomonadota</taxon>
        <taxon>Alphaproteobacteria</taxon>
        <taxon>Hyphomicrobiales</taxon>
        <taxon>Nitrobacteraceae</taxon>
        <taxon>Afipia</taxon>
    </lineage>
</organism>
<dbReference type="AlphaFoldDB" id="A0A090MU73"/>
<dbReference type="Gene3D" id="3.40.50.300">
    <property type="entry name" value="P-loop containing nucleotide triphosphate hydrolases"/>
    <property type="match status" value="2"/>
</dbReference>
<comment type="caution">
    <text evidence="3">The sequence shown here is derived from an EMBL/GenBank/DDBJ whole genome shotgun (WGS) entry which is preliminary data.</text>
</comment>
<feature type="domain" description="TrwC relaxase" evidence="2">
    <location>
        <begin position="11"/>
        <end position="324"/>
    </location>
</feature>
<dbReference type="Pfam" id="PF08751">
    <property type="entry name" value="TrwC"/>
    <property type="match status" value="1"/>
</dbReference>
<dbReference type="STRING" id="1035.BN961_02667"/>
<accession>A0A090MU73</accession>
<evidence type="ECO:0000259" key="2">
    <source>
        <dbReference type="Pfam" id="PF08751"/>
    </source>
</evidence>
<dbReference type="InterPro" id="IPR027417">
    <property type="entry name" value="P-loop_NTPase"/>
</dbReference>